<feature type="non-terminal residue" evidence="2">
    <location>
        <position position="1"/>
    </location>
</feature>
<keyword evidence="3" id="KW-1185">Reference proteome</keyword>
<dbReference type="EMBL" id="JAHRHJ020000004">
    <property type="protein sequence ID" value="KAH9319194.1"/>
    <property type="molecule type" value="Genomic_DNA"/>
</dbReference>
<evidence type="ECO:0000313" key="2">
    <source>
        <dbReference type="EMBL" id="KAH9319194.1"/>
    </source>
</evidence>
<sequence length="65" mass="6694">TSDGHGRTLGSIPTNDNIPFEVDGPDFSIFGNGIGSLQKPSENMGSGRSERGSSVDSSKAGFSHP</sequence>
<proteinExistence type="predicted"/>
<reference evidence="2 3" key="1">
    <citation type="journal article" date="2021" name="Nat. Plants">
        <title>The Taxus genome provides insights into paclitaxel biosynthesis.</title>
        <authorList>
            <person name="Xiong X."/>
            <person name="Gou J."/>
            <person name="Liao Q."/>
            <person name="Li Y."/>
            <person name="Zhou Q."/>
            <person name="Bi G."/>
            <person name="Li C."/>
            <person name="Du R."/>
            <person name="Wang X."/>
            <person name="Sun T."/>
            <person name="Guo L."/>
            <person name="Liang H."/>
            <person name="Lu P."/>
            <person name="Wu Y."/>
            <person name="Zhang Z."/>
            <person name="Ro D.K."/>
            <person name="Shang Y."/>
            <person name="Huang S."/>
            <person name="Yan J."/>
        </authorList>
    </citation>
    <scope>NUCLEOTIDE SEQUENCE [LARGE SCALE GENOMIC DNA]</scope>
    <source>
        <strain evidence="2">Ta-2019</strain>
    </source>
</reference>
<feature type="compositionally biased region" description="Polar residues" evidence="1">
    <location>
        <begin position="38"/>
        <end position="47"/>
    </location>
</feature>
<name>A0AA38G9D0_TAXCH</name>
<protein>
    <submittedName>
        <fullName evidence="2">Uncharacterized protein</fullName>
    </submittedName>
</protein>
<comment type="caution">
    <text evidence="2">The sequence shown here is derived from an EMBL/GenBank/DDBJ whole genome shotgun (WGS) entry which is preliminary data.</text>
</comment>
<dbReference type="Proteomes" id="UP000824469">
    <property type="component" value="Unassembled WGS sequence"/>
</dbReference>
<accession>A0AA38G9D0</accession>
<gene>
    <name evidence="2" type="ORF">KI387_020963</name>
</gene>
<evidence type="ECO:0000313" key="3">
    <source>
        <dbReference type="Proteomes" id="UP000824469"/>
    </source>
</evidence>
<feature type="non-terminal residue" evidence="2">
    <location>
        <position position="65"/>
    </location>
</feature>
<dbReference type="AlphaFoldDB" id="A0AA38G9D0"/>
<organism evidence="2 3">
    <name type="scientific">Taxus chinensis</name>
    <name type="common">Chinese yew</name>
    <name type="synonym">Taxus wallichiana var. chinensis</name>
    <dbReference type="NCBI Taxonomy" id="29808"/>
    <lineage>
        <taxon>Eukaryota</taxon>
        <taxon>Viridiplantae</taxon>
        <taxon>Streptophyta</taxon>
        <taxon>Embryophyta</taxon>
        <taxon>Tracheophyta</taxon>
        <taxon>Spermatophyta</taxon>
        <taxon>Pinopsida</taxon>
        <taxon>Pinidae</taxon>
        <taxon>Conifers II</taxon>
        <taxon>Cupressales</taxon>
        <taxon>Taxaceae</taxon>
        <taxon>Taxus</taxon>
    </lineage>
</organism>
<evidence type="ECO:0000256" key="1">
    <source>
        <dbReference type="SAM" id="MobiDB-lite"/>
    </source>
</evidence>
<feature type="region of interest" description="Disordered" evidence="1">
    <location>
        <begin position="1"/>
        <end position="65"/>
    </location>
</feature>